<dbReference type="Gene3D" id="2.40.30.60">
    <property type="entry name" value="RimM"/>
    <property type="match status" value="1"/>
</dbReference>
<keyword evidence="9" id="KW-1185">Reference proteome</keyword>
<dbReference type="RefSeq" id="WP_161896120.1">
    <property type="nucleotide sequence ID" value="NZ_BJOV01000005.1"/>
</dbReference>
<accession>A0A7I9VAU0</accession>
<comment type="caution">
    <text evidence="8">The sequence shown here is derived from an EMBL/GenBank/DDBJ whole genome shotgun (WGS) entry which is preliminary data.</text>
</comment>
<organism evidence="8 9">
    <name type="scientific">Gordonia spumicola</name>
    <dbReference type="NCBI Taxonomy" id="589161"/>
    <lineage>
        <taxon>Bacteria</taxon>
        <taxon>Bacillati</taxon>
        <taxon>Actinomycetota</taxon>
        <taxon>Actinomycetes</taxon>
        <taxon>Mycobacteriales</taxon>
        <taxon>Gordoniaceae</taxon>
        <taxon>Gordonia</taxon>
    </lineage>
</organism>
<dbReference type="GO" id="GO:0006364">
    <property type="term" value="P:rRNA processing"/>
    <property type="evidence" value="ECO:0007669"/>
    <property type="project" value="UniProtKB-UniRule"/>
</dbReference>
<comment type="function">
    <text evidence="5">An accessory protein needed during the final step in the assembly of 30S ribosomal subunit, possibly for assembly of the head region. Essential for efficient processing of 16S rRNA. May be needed both before and after RbfA during the maturation of 16S rRNA. It has affinity for free ribosomal 30S subunits but not for 70S ribosomes.</text>
</comment>
<evidence type="ECO:0000256" key="4">
    <source>
        <dbReference type="ARBA" id="ARBA00023186"/>
    </source>
</evidence>
<evidence type="ECO:0000259" key="6">
    <source>
        <dbReference type="Pfam" id="PF01782"/>
    </source>
</evidence>
<keyword evidence="4 5" id="KW-0143">Chaperone</keyword>
<proteinExistence type="inferred from homology"/>
<comment type="subunit">
    <text evidence="5">Binds ribosomal protein uS19.</text>
</comment>
<keyword evidence="1 5" id="KW-0963">Cytoplasm</keyword>
<dbReference type="SUPFAM" id="SSF50447">
    <property type="entry name" value="Translation proteins"/>
    <property type="match status" value="1"/>
</dbReference>
<feature type="domain" description="Ribosome maturation factor RimM PRC barrel" evidence="7">
    <location>
        <begin position="102"/>
        <end position="167"/>
    </location>
</feature>
<evidence type="ECO:0000256" key="5">
    <source>
        <dbReference type="HAMAP-Rule" id="MF_00014"/>
    </source>
</evidence>
<dbReference type="GO" id="GO:0005840">
    <property type="term" value="C:ribosome"/>
    <property type="evidence" value="ECO:0007669"/>
    <property type="project" value="InterPro"/>
</dbReference>
<name>A0A7I9VAU0_9ACTN</name>
<keyword evidence="3 5" id="KW-0698">rRNA processing</keyword>
<sequence length="178" mass="18890">MDLVIGRVVKTHGVRGEVVVDVRTDDPQTRFAVGARLTGRAPKGAGETEYDVTAARNHSGRLLLSLKGVTDRTAADALRGTLFVIDAADVDSGDDPDEFYDHELEGVSVRTVAGEPVGTLTSILHLPGGDVLAIAGPDGREVLVPFVRQMVPTVTREIIEIDPPDGLVDLDAAVSERD</sequence>
<dbReference type="SUPFAM" id="SSF50346">
    <property type="entry name" value="PRC-barrel domain"/>
    <property type="match status" value="1"/>
</dbReference>
<dbReference type="Proteomes" id="UP000444960">
    <property type="component" value="Unassembled WGS sequence"/>
</dbReference>
<evidence type="ECO:0000259" key="7">
    <source>
        <dbReference type="Pfam" id="PF24986"/>
    </source>
</evidence>
<dbReference type="InterPro" id="IPR011033">
    <property type="entry name" value="PRC_barrel-like_sf"/>
</dbReference>
<dbReference type="Pfam" id="PF01782">
    <property type="entry name" value="RimM"/>
    <property type="match status" value="1"/>
</dbReference>
<evidence type="ECO:0000313" key="8">
    <source>
        <dbReference type="EMBL" id="GEE02449.1"/>
    </source>
</evidence>
<dbReference type="AlphaFoldDB" id="A0A7I9VAU0"/>
<dbReference type="GO" id="GO:0005737">
    <property type="term" value="C:cytoplasm"/>
    <property type="evidence" value="ECO:0007669"/>
    <property type="project" value="UniProtKB-SubCell"/>
</dbReference>
<dbReference type="GO" id="GO:0043022">
    <property type="term" value="F:ribosome binding"/>
    <property type="evidence" value="ECO:0007669"/>
    <property type="project" value="InterPro"/>
</dbReference>
<comment type="subcellular location">
    <subcellularLocation>
        <location evidence="5">Cytoplasm</location>
    </subcellularLocation>
</comment>
<comment type="similarity">
    <text evidence="5">Belongs to the RimM family.</text>
</comment>
<evidence type="ECO:0000256" key="2">
    <source>
        <dbReference type="ARBA" id="ARBA00022517"/>
    </source>
</evidence>
<comment type="domain">
    <text evidence="5">The PRC barrel domain binds ribosomal protein uS19.</text>
</comment>
<dbReference type="HAMAP" id="MF_00014">
    <property type="entry name" value="Ribosome_mat_RimM"/>
    <property type="match status" value="1"/>
</dbReference>
<dbReference type="Gene3D" id="2.30.30.240">
    <property type="entry name" value="PRC-barrel domain"/>
    <property type="match status" value="1"/>
</dbReference>
<dbReference type="InterPro" id="IPR002676">
    <property type="entry name" value="RimM_N"/>
</dbReference>
<dbReference type="InterPro" id="IPR009000">
    <property type="entry name" value="Transl_B-barrel_sf"/>
</dbReference>
<dbReference type="EMBL" id="BJOV01000005">
    <property type="protein sequence ID" value="GEE02449.1"/>
    <property type="molecule type" value="Genomic_DNA"/>
</dbReference>
<reference evidence="9" key="1">
    <citation type="submission" date="2019-06" db="EMBL/GenBank/DDBJ databases">
        <title>Gordonia isolated from sludge of a wastewater treatment plant.</title>
        <authorList>
            <person name="Tamura T."/>
            <person name="Aoyama K."/>
            <person name="Kang Y."/>
            <person name="Saito S."/>
            <person name="Akiyama N."/>
            <person name="Yazawa K."/>
            <person name="Gonoi T."/>
            <person name="Mikami Y."/>
        </authorList>
    </citation>
    <scope>NUCLEOTIDE SEQUENCE [LARGE SCALE GENOMIC DNA]</scope>
    <source>
        <strain evidence="9">NBRC 107696</strain>
    </source>
</reference>
<dbReference type="PANTHER" id="PTHR33692">
    <property type="entry name" value="RIBOSOME MATURATION FACTOR RIMM"/>
    <property type="match status" value="1"/>
</dbReference>
<dbReference type="NCBIfam" id="TIGR02273">
    <property type="entry name" value="16S_RimM"/>
    <property type="match status" value="1"/>
</dbReference>
<dbReference type="OrthoDB" id="5381335at2"/>
<dbReference type="PANTHER" id="PTHR33692:SF1">
    <property type="entry name" value="RIBOSOME MATURATION FACTOR RIMM"/>
    <property type="match status" value="1"/>
</dbReference>
<gene>
    <name evidence="5 8" type="primary">rimM</name>
    <name evidence="8" type="ORF">nbrc107696_28950</name>
</gene>
<dbReference type="InterPro" id="IPR011961">
    <property type="entry name" value="RimM"/>
</dbReference>
<dbReference type="InterPro" id="IPR036976">
    <property type="entry name" value="RimM_N_sf"/>
</dbReference>
<dbReference type="GO" id="GO:0042274">
    <property type="term" value="P:ribosomal small subunit biogenesis"/>
    <property type="evidence" value="ECO:0007669"/>
    <property type="project" value="UniProtKB-UniRule"/>
</dbReference>
<dbReference type="Pfam" id="PF24986">
    <property type="entry name" value="PRC_RimM"/>
    <property type="match status" value="1"/>
</dbReference>
<evidence type="ECO:0000313" key="9">
    <source>
        <dbReference type="Proteomes" id="UP000444960"/>
    </source>
</evidence>
<evidence type="ECO:0000256" key="3">
    <source>
        <dbReference type="ARBA" id="ARBA00022552"/>
    </source>
</evidence>
<dbReference type="InterPro" id="IPR056792">
    <property type="entry name" value="PRC_RimM"/>
</dbReference>
<keyword evidence="2 5" id="KW-0690">Ribosome biogenesis</keyword>
<protein>
    <recommendedName>
        <fullName evidence="5">Ribosome maturation factor RimM</fullName>
    </recommendedName>
</protein>
<feature type="domain" description="RimM N-terminal" evidence="6">
    <location>
        <begin position="4"/>
        <end position="88"/>
    </location>
</feature>
<evidence type="ECO:0000256" key="1">
    <source>
        <dbReference type="ARBA" id="ARBA00022490"/>
    </source>
</evidence>